<keyword evidence="2" id="KW-0812">Transmembrane</keyword>
<protein>
    <submittedName>
        <fullName evidence="3">DUF4190 domain-containing protein</fullName>
    </submittedName>
</protein>
<keyword evidence="4" id="KW-1185">Reference proteome</keyword>
<gene>
    <name evidence="3" type="ORF">D7231_09335</name>
</gene>
<proteinExistence type="predicted"/>
<feature type="compositionally biased region" description="Low complexity" evidence="1">
    <location>
        <begin position="125"/>
        <end position="142"/>
    </location>
</feature>
<keyword evidence="2" id="KW-0472">Membrane</keyword>
<evidence type="ECO:0000313" key="4">
    <source>
        <dbReference type="Proteomes" id="UP000270343"/>
    </source>
</evidence>
<evidence type="ECO:0000256" key="2">
    <source>
        <dbReference type="SAM" id="Phobius"/>
    </source>
</evidence>
<dbReference type="AlphaFoldDB" id="A0A3B0BVQ9"/>
<evidence type="ECO:0000256" key="1">
    <source>
        <dbReference type="SAM" id="MobiDB-lite"/>
    </source>
</evidence>
<dbReference type="Proteomes" id="UP000270343">
    <property type="component" value="Unassembled WGS sequence"/>
</dbReference>
<feature type="transmembrane region" description="Helical" evidence="2">
    <location>
        <begin position="85"/>
        <end position="109"/>
    </location>
</feature>
<name>A0A3B0BVQ9_9ACTN</name>
<sequence>MTMPGYPHGHPHGHPGAYYPPHPPAQPRNGMGTAAMIVGICGAVIGLVPFLFFLSGPLALVALGLGIVGLVLVRRGQATNKGMALTGTILGGAALLMAVGGLLFTLFVIDKADEENDDLYEDRPPAAAAPEPSASTSAAPKPLKFGETHTYKDGVTVTVDKPEPYELDRIAFGHEDGDLALRFKVTIANDGKEPIDLLAHVPYVRDATGKRAAEIFDGRGATKPFTGKLLPGKRAETTFTYSVRPDGAKELQVETGANNDRPDVMWIGPGQ</sequence>
<keyword evidence="2" id="KW-1133">Transmembrane helix</keyword>
<organism evidence="3 4">
    <name type="scientific">Streptomyces klenkii</name>
    <dbReference type="NCBI Taxonomy" id="1420899"/>
    <lineage>
        <taxon>Bacteria</taxon>
        <taxon>Bacillati</taxon>
        <taxon>Actinomycetota</taxon>
        <taxon>Actinomycetes</taxon>
        <taxon>Kitasatosporales</taxon>
        <taxon>Streptomycetaceae</taxon>
        <taxon>Streptomyces</taxon>
    </lineage>
</organism>
<comment type="caution">
    <text evidence="3">The sequence shown here is derived from an EMBL/GenBank/DDBJ whole genome shotgun (WGS) entry which is preliminary data.</text>
</comment>
<evidence type="ECO:0000313" key="3">
    <source>
        <dbReference type="EMBL" id="RKN75606.1"/>
    </source>
</evidence>
<feature type="region of interest" description="Disordered" evidence="1">
    <location>
        <begin position="119"/>
        <end position="147"/>
    </location>
</feature>
<dbReference type="OrthoDB" id="4319873at2"/>
<dbReference type="EMBL" id="RBAM01000003">
    <property type="protein sequence ID" value="RKN75606.1"/>
    <property type="molecule type" value="Genomic_DNA"/>
</dbReference>
<feature type="transmembrane region" description="Helical" evidence="2">
    <location>
        <begin position="34"/>
        <end position="52"/>
    </location>
</feature>
<feature type="transmembrane region" description="Helical" evidence="2">
    <location>
        <begin position="58"/>
        <end position="73"/>
    </location>
</feature>
<dbReference type="RefSeq" id="WP_120754468.1">
    <property type="nucleotide sequence ID" value="NZ_JBFADQ010000011.1"/>
</dbReference>
<accession>A0A3B0BVQ9</accession>
<reference evidence="3 4" key="1">
    <citation type="journal article" date="2015" name="Antonie Van Leeuwenhoek">
        <title>Streptomyces klenkii sp. nov., isolated from deep marine sediment.</title>
        <authorList>
            <person name="Veyisoglu A."/>
            <person name="Sahin N."/>
        </authorList>
    </citation>
    <scope>NUCLEOTIDE SEQUENCE [LARGE SCALE GENOMIC DNA]</scope>
    <source>
        <strain evidence="3 4">KCTC 29202</strain>
    </source>
</reference>